<dbReference type="GO" id="GO:0005634">
    <property type="term" value="C:nucleus"/>
    <property type="evidence" value="ECO:0007669"/>
    <property type="project" value="TreeGrafter"/>
</dbReference>
<dbReference type="Proteomes" id="UP000218231">
    <property type="component" value="Unassembled WGS sequence"/>
</dbReference>
<evidence type="ECO:0000259" key="3">
    <source>
        <dbReference type="PROSITE" id="PS50076"/>
    </source>
</evidence>
<dbReference type="FunFam" id="1.10.287.110:FF:000035">
    <property type="entry name" value="DnaJ homolog subfamily C member 9"/>
    <property type="match status" value="1"/>
</dbReference>
<dbReference type="EMBL" id="LIAE01010330">
    <property type="protein sequence ID" value="PAV63106.1"/>
    <property type="molecule type" value="Genomic_DNA"/>
</dbReference>
<dbReference type="InterPro" id="IPR056453">
    <property type="entry name" value="HTH_DNAJC9"/>
</dbReference>
<evidence type="ECO:0000313" key="5">
    <source>
        <dbReference type="Proteomes" id="UP000218231"/>
    </source>
</evidence>
<keyword evidence="5" id="KW-1185">Reference proteome</keyword>
<organism evidence="4 5">
    <name type="scientific">Diploscapter pachys</name>
    <dbReference type="NCBI Taxonomy" id="2018661"/>
    <lineage>
        <taxon>Eukaryota</taxon>
        <taxon>Metazoa</taxon>
        <taxon>Ecdysozoa</taxon>
        <taxon>Nematoda</taxon>
        <taxon>Chromadorea</taxon>
        <taxon>Rhabditida</taxon>
        <taxon>Rhabditina</taxon>
        <taxon>Rhabditomorpha</taxon>
        <taxon>Rhabditoidea</taxon>
        <taxon>Rhabditidae</taxon>
        <taxon>Diploscapter</taxon>
    </lineage>
</organism>
<accession>A0A2A2JMT0</accession>
<dbReference type="GO" id="GO:0031072">
    <property type="term" value="F:heat shock protein binding"/>
    <property type="evidence" value="ECO:0007669"/>
    <property type="project" value="TreeGrafter"/>
</dbReference>
<dbReference type="STRING" id="2018661.A0A2A2JMT0"/>
<keyword evidence="1" id="KW-0597">Phosphoprotein</keyword>
<dbReference type="PANTHER" id="PTHR44144">
    <property type="entry name" value="DNAJ HOMOLOG SUBFAMILY C MEMBER 9"/>
    <property type="match status" value="1"/>
</dbReference>
<evidence type="ECO:0000256" key="1">
    <source>
        <dbReference type="ARBA" id="ARBA00022553"/>
    </source>
</evidence>
<dbReference type="SMART" id="SM00271">
    <property type="entry name" value="DnaJ"/>
    <property type="match status" value="1"/>
</dbReference>
<dbReference type="InterPro" id="IPR036869">
    <property type="entry name" value="J_dom_sf"/>
</dbReference>
<dbReference type="PROSITE" id="PS50076">
    <property type="entry name" value="DNAJ_2"/>
    <property type="match status" value="1"/>
</dbReference>
<protein>
    <recommendedName>
        <fullName evidence="3">J domain-containing protein</fullName>
    </recommendedName>
</protein>
<feature type="domain" description="J" evidence="3">
    <location>
        <begin position="14"/>
        <end position="82"/>
    </location>
</feature>
<dbReference type="Pfam" id="PF23302">
    <property type="entry name" value="HTH_DNAJC9"/>
    <property type="match status" value="1"/>
</dbReference>
<dbReference type="CDD" id="cd06257">
    <property type="entry name" value="DnaJ"/>
    <property type="match status" value="1"/>
</dbReference>
<dbReference type="OrthoDB" id="110024at2759"/>
<dbReference type="Gene3D" id="1.10.287.110">
    <property type="entry name" value="DnaJ domain"/>
    <property type="match status" value="1"/>
</dbReference>
<feature type="region of interest" description="Disordered" evidence="2">
    <location>
        <begin position="181"/>
        <end position="217"/>
    </location>
</feature>
<dbReference type="PRINTS" id="PR00625">
    <property type="entry name" value="JDOMAIN"/>
</dbReference>
<dbReference type="PANTHER" id="PTHR44144:SF1">
    <property type="entry name" value="DNAJ HOMOLOG SUBFAMILY C MEMBER 9"/>
    <property type="match status" value="1"/>
</dbReference>
<proteinExistence type="predicted"/>
<sequence length="253" mass="29427">MFLDECKEHFDTECLYELLNIEQSATQAQVKKAYYKVSMKWHPDRADDAEAKTAHTVKFQIVSRAYTILSDKAKRKAYDETGSVDEENALLDEDAINLWRKMFKKVTEEDIKNFYDNYRGSEEEKTDIIHYYNLFKGDMNKILIHVILEAGQEERVIQLIRQLIEEGQLKSTAKFKATTSKASVAGRKRRADKEAKEAEEMLEEMKQKEGESSLEQMILARQADREKVFDAIADKYTKLSQKETKSKKSKKGK</sequence>
<dbReference type="SUPFAM" id="SSF46565">
    <property type="entry name" value="Chaperone J-domain"/>
    <property type="match status" value="1"/>
</dbReference>
<dbReference type="InterPro" id="IPR052594">
    <property type="entry name" value="J_domain-containing_protein"/>
</dbReference>
<dbReference type="AlphaFoldDB" id="A0A2A2JMT0"/>
<dbReference type="Pfam" id="PF00226">
    <property type="entry name" value="DnaJ"/>
    <property type="match status" value="1"/>
</dbReference>
<evidence type="ECO:0000313" key="4">
    <source>
        <dbReference type="EMBL" id="PAV63106.1"/>
    </source>
</evidence>
<dbReference type="GO" id="GO:0005737">
    <property type="term" value="C:cytoplasm"/>
    <property type="evidence" value="ECO:0007669"/>
    <property type="project" value="TreeGrafter"/>
</dbReference>
<feature type="compositionally biased region" description="Basic and acidic residues" evidence="2">
    <location>
        <begin position="191"/>
        <end position="211"/>
    </location>
</feature>
<reference evidence="4 5" key="1">
    <citation type="journal article" date="2017" name="Curr. Biol.">
        <title>Genome architecture and evolution of a unichromosomal asexual nematode.</title>
        <authorList>
            <person name="Fradin H."/>
            <person name="Zegar C."/>
            <person name="Gutwein M."/>
            <person name="Lucas J."/>
            <person name="Kovtun M."/>
            <person name="Corcoran D."/>
            <person name="Baugh L.R."/>
            <person name="Kiontke K."/>
            <person name="Gunsalus K."/>
            <person name="Fitch D.H."/>
            <person name="Piano F."/>
        </authorList>
    </citation>
    <scope>NUCLEOTIDE SEQUENCE [LARGE SCALE GENOMIC DNA]</scope>
    <source>
        <strain evidence="4">PF1309</strain>
    </source>
</reference>
<comment type="caution">
    <text evidence="4">The sequence shown here is derived from an EMBL/GenBank/DDBJ whole genome shotgun (WGS) entry which is preliminary data.</text>
</comment>
<dbReference type="InterPro" id="IPR001623">
    <property type="entry name" value="DnaJ_domain"/>
</dbReference>
<name>A0A2A2JMT0_9BILA</name>
<evidence type="ECO:0000256" key="2">
    <source>
        <dbReference type="SAM" id="MobiDB-lite"/>
    </source>
</evidence>
<gene>
    <name evidence="4" type="ORF">WR25_17345</name>
</gene>